<sequence length="272" mass="29755">MNKLKLFATALLLVAIISSCKKETSRESEAITSASSKKAAETKATWVTVIPASSFSSLSTYWNNLYPWGSDHNGTARMRTQNISVSGGVLTLSATPTSGVGNSNKDPYLPIHYYSGAIHSIVKPVVDASWPKWRFSGEFQAPSTRGTWPAFWITGADSWPPETDILEYKGSATNWCNTYDGGWESTGVNISSPGNWHTYTAYVWRIGTTNNVTVEYWIDGVKRATHTGTNFVGKRFNVIINLQMEGSSGSPGPTGTTYYRARNVVVQKSATL</sequence>
<protein>
    <submittedName>
        <fullName evidence="3">Family 16 glycosylhydrolase</fullName>
    </submittedName>
</protein>
<evidence type="ECO:0000313" key="3">
    <source>
        <dbReference type="EMBL" id="MFD2164156.1"/>
    </source>
</evidence>
<name>A0ABW4ZQS0_9SPHI</name>
<dbReference type="Gene3D" id="2.60.120.200">
    <property type="match status" value="1"/>
</dbReference>
<dbReference type="Proteomes" id="UP001597387">
    <property type="component" value="Unassembled WGS sequence"/>
</dbReference>
<reference evidence="4" key="1">
    <citation type="journal article" date="2019" name="Int. J. Syst. Evol. Microbiol.">
        <title>The Global Catalogue of Microorganisms (GCM) 10K type strain sequencing project: providing services to taxonomists for standard genome sequencing and annotation.</title>
        <authorList>
            <consortium name="The Broad Institute Genomics Platform"/>
            <consortium name="The Broad Institute Genome Sequencing Center for Infectious Disease"/>
            <person name="Wu L."/>
            <person name="Ma J."/>
        </authorList>
    </citation>
    <scope>NUCLEOTIDE SEQUENCE [LARGE SCALE GENOMIC DNA]</scope>
    <source>
        <strain evidence="4">KCTC 42217</strain>
    </source>
</reference>
<feature type="domain" description="GH16" evidence="2">
    <location>
        <begin position="44"/>
        <end position="269"/>
    </location>
</feature>
<dbReference type="InterPro" id="IPR000757">
    <property type="entry name" value="Beta-glucanase-like"/>
</dbReference>
<evidence type="ECO:0000256" key="1">
    <source>
        <dbReference type="ARBA" id="ARBA00006865"/>
    </source>
</evidence>
<dbReference type="PROSITE" id="PS51257">
    <property type="entry name" value="PROKAR_LIPOPROTEIN"/>
    <property type="match status" value="1"/>
</dbReference>
<evidence type="ECO:0000259" key="2">
    <source>
        <dbReference type="PROSITE" id="PS51762"/>
    </source>
</evidence>
<dbReference type="PROSITE" id="PS51762">
    <property type="entry name" value="GH16_2"/>
    <property type="match status" value="1"/>
</dbReference>
<dbReference type="InterPro" id="IPR013320">
    <property type="entry name" value="ConA-like_dom_sf"/>
</dbReference>
<evidence type="ECO:0000313" key="4">
    <source>
        <dbReference type="Proteomes" id="UP001597387"/>
    </source>
</evidence>
<proteinExistence type="inferred from homology"/>
<dbReference type="RefSeq" id="WP_255904459.1">
    <property type="nucleotide sequence ID" value="NZ_JAFMZO010000004.1"/>
</dbReference>
<accession>A0ABW4ZQS0</accession>
<dbReference type="SUPFAM" id="SSF49899">
    <property type="entry name" value="Concanavalin A-like lectins/glucanases"/>
    <property type="match status" value="1"/>
</dbReference>
<organism evidence="3 4">
    <name type="scientific">Paradesertivirga mongoliensis</name>
    <dbReference type="NCBI Taxonomy" id="2100740"/>
    <lineage>
        <taxon>Bacteria</taxon>
        <taxon>Pseudomonadati</taxon>
        <taxon>Bacteroidota</taxon>
        <taxon>Sphingobacteriia</taxon>
        <taxon>Sphingobacteriales</taxon>
        <taxon>Sphingobacteriaceae</taxon>
        <taxon>Paradesertivirga</taxon>
    </lineage>
</organism>
<dbReference type="EMBL" id="JBHUHZ010000003">
    <property type="protein sequence ID" value="MFD2164156.1"/>
    <property type="molecule type" value="Genomic_DNA"/>
</dbReference>
<gene>
    <name evidence="3" type="ORF">ACFSJU_17235</name>
</gene>
<comment type="similarity">
    <text evidence="1">Belongs to the glycosyl hydrolase 16 family.</text>
</comment>
<comment type="caution">
    <text evidence="3">The sequence shown here is derived from an EMBL/GenBank/DDBJ whole genome shotgun (WGS) entry which is preliminary data.</text>
</comment>
<keyword evidence="4" id="KW-1185">Reference proteome</keyword>